<dbReference type="AlphaFoldDB" id="A0A5B7DAZ4"/>
<reference evidence="2 3" key="1">
    <citation type="submission" date="2019-05" db="EMBL/GenBank/DDBJ databases">
        <title>Another draft genome of Portunus trituberculatus and its Hox gene families provides insights of decapod evolution.</title>
        <authorList>
            <person name="Jeong J.-H."/>
            <person name="Song I."/>
            <person name="Kim S."/>
            <person name="Choi T."/>
            <person name="Kim D."/>
            <person name="Ryu S."/>
            <person name="Kim W."/>
        </authorList>
    </citation>
    <scope>NUCLEOTIDE SEQUENCE [LARGE SCALE GENOMIC DNA]</scope>
    <source>
        <tissue evidence="2">Muscle</tissue>
    </source>
</reference>
<feature type="region of interest" description="Disordered" evidence="1">
    <location>
        <begin position="13"/>
        <end position="43"/>
    </location>
</feature>
<accession>A0A5B7DAZ4</accession>
<sequence>MYHKAFMTQPFNTNEECSGLSEPLSSSSSSSSSSSCSTTSPPWSSKMVVLMISVFGVRKRRPLPKRLWKSSALAVLREEGGIITPSPLDGDGEGCGGFTTGAGGGEYPYIPGREAFSISTAEIL</sequence>
<evidence type="ECO:0000313" key="2">
    <source>
        <dbReference type="EMBL" id="MPC18472.1"/>
    </source>
</evidence>
<evidence type="ECO:0000256" key="1">
    <source>
        <dbReference type="SAM" id="MobiDB-lite"/>
    </source>
</evidence>
<organism evidence="2 3">
    <name type="scientific">Portunus trituberculatus</name>
    <name type="common">Swimming crab</name>
    <name type="synonym">Neptunus trituberculatus</name>
    <dbReference type="NCBI Taxonomy" id="210409"/>
    <lineage>
        <taxon>Eukaryota</taxon>
        <taxon>Metazoa</taxon>
        <taxon>Ecdysozoa</taxon>
        <taxon>Arthropoda</taxon>
        <taxon>Crustacea</taxon>
        <taxon>Multicrustacea</taxon>
        <taxon>Malacostraca</taxon>
        <taxon>Eumalacostraca</taxon>
        <taxon>Eucarida</taxon>
        <taxon>Decapoda</taxon>
        <taxon>Pleocyemata</taxon>
        <taxon>Brachyura</taxon>
        <taxon>Eubrachyura</taxon>
        <taxon>Portunoidea</taxon>
        <taxon>Portunidae</taxon>
        <taxon>Portuninae</taxon>
        <taxon>Portunus</taxon>
    </lineage>
</organism>
<comment type="caution">
    <text evidence="2">The sequence shown here is derived from an EMBL/GenBank/DDBJ whole genome shotgun (WGS) entry which is preliminary data.</text>
</comment>
<dbReference type="EMBL" id="VSRR010000683">
    <property type="protein sequence ID" value="MPC18472.1"/>
    <property type="molecule type" value="Genomic_DNA"/>
</dbReference>
<feature type="compositionally biased region" description="Low complexity" evidence="1">
    <location>
        <begin position="16"/>
        <end position="43"/>
    </location>
</feature>
<keyword evidence="3" id="KW-1185">Reference proteome</keyword>
<name>A0A5B7DAZ4_PORTR</name>
<evidence type="ECO:0000313" key="3">
    <source>
        <dbReference type="Proteomes" id="UP000324222"/>
    </source>
</evidence>
<proteinExistence type="predicted"/>
<protein>
    <submittedName>
        <fullName evidence="2">Uncharacterized protein</fullName>
    </submittedName>
</protein>
<gene>
    <name evidence="2" type="ORF">E2C01_011357</name>
</gene>
<dbReference type="Proteomes" id="UP000324222">
    <property type="component" value="Unassembled WGS sequence"/>
</dbReference>